<keyword evidence="2" id="KW-1185">Reference proteome</keyword>
<evidence type="ECO:0000313" key="2">
    <source>
        <dbReference type="Proteomes" id="UP000182544"/>
    </source>
</evidence>
<reference evidence="1 2" key="1">
    <citation type="submission" date="2016-10" db="EMBL/GenBank/DDBJ databases">
        <authorList>
            <person name="de Groot N.N."/>
        </authorList>
    </citation>
    <scope>NUCLEOTIDE SEQUENCE [LARGE SCALE GENOMIC DNA]</scope>
    <source>
        <strain evidence="1 2">DSM 18180</strain>
    </source>
</reference>
<dbReference type="OrthoDB" id="1440507at2"/>
<gene>
    <name evidence="1" type="ORF">SAMN05428642_10440</name>
</gene>
<name>A0A1K2IRD1_9FLAO</name>
<dbReference type="Proteomes" id="UP000182544">
    <property type="component" value="Unassembled WGS sequence"/>
</dbReference>
<dbReference type="RefSeq" id="WP_072403232.1">
    <property type="nucleotide sequence ID" value="NZ_FPKV01000004.1"/>
</dbReference>
<proteinExistence type="predicted"/>
<dbReference type="AlphaFoldDB" id="A0A1K2IRD1"/>
<dbReference type="EMBL" id="FPKV01000004">
    <property type="protein sequence ID" value="SFZ94275.1"/>
    <property type="molecule type" value="Genomic_DNA"/>
</dbReference>
<dbReference type="STRING" id="369401.SAMN05428642_10440"/>
<sequence>MKKLIYIILGFIIGAALTYYFCPREKIDMCEILVKVPKDTITVVEATKLSDNWAKYNKTDIDSLIDVEGPRKKTRSVLWSLDEVNEYLVYAKAQSDSLGYTMSGVRVYLGNYGKNATPPRKNRNTMFIVPTGNKKTSKASSVNLFLQTPPYNIPVPPLNRGTGGDGGYPE</sequence>
<evidence type="ECO:0000313" key="1">
    <source>
        <dbReference type="EMBL" id="SFZ94275.1"/>
    </source>
</evidence>
<accession>A0A1K2IRD1</accession>
<protein>
    <submittedName>
        <fullName evidence="1">Uncharacterized protein</fullName>
    </submittedName>
</protein>
<organism evidence="1 2">
    <name type="scientific">Flaviramulus basaltis</name>
    <dbReference type="NCBI Taxonomy" id="369401"/>
    <lineage>
        <taxon>Bacteria</taxon>
        <taxon>Pseudomonadati</taxon>
        <taxon>Bacteroidota</taxon>
        <taxon>Flavobacteriia</taxon>
        <taxon>Flavobacteriales</taxon>
        <taxon>Flavobacteriaceae</taxon>
        <taxon>Flaviramulus</taxon>
    </lineage>
</organism>